<feature type="region of interest" description="Disordered" evidence="1">
    <location>
        <begin position="1"/>
        <end position="157"/>
    </location>
</feature>
<keyword evidence="3" id="KW-1185">Reference proteome</keyword>
<feature type="compositionally biased region" description="Low complexity" evidence="1">
    <location>
        <begin position="112"/>
        <end position="125"/>
    </location>
</feature>
<evidence type="ECO:0000256" key="1">
    <source>
        <dbReference type="SAM" id="MobiDB-lite"/>
    </source>
</evidence>
<reference evidence="2" key="1">
    <citation type="journal article" date="2022" name="Int. J. Mol. Sci.">
        <title>Draft Genome of Tanacetum Coccineum: Genomic Comparison of Closely Related Tanacetum-Family Plants.</title>
        <authorList>
            <person name="Yamashiro T."/>
            <person name="Shiraishi A."/>
            <person name="Nakayama K."/>
            <person name="Satake H."/>
        </authorList>
    </citation>
    <scope>NUCLEOTIDE SEQUENCE</scope>
</reference>
<evidence type="ECO:0000313" key="3">
    <source>
        <dbReference type="Proteomes" id="UP001151760"/>
    </source>
</evidence>
<feature type="compositionally biased region" description="Basic and acidic residues" evidence="1">
    <location>
        <begin position="127"/>
        <end position="138"/>
    </location>
</feature>
<feature type="compositionally biased region" description="Basic and acidic residues" evidence="1">
    <location>
        <begin position="21"/>
        <end position="31"/>
    </location>
</feature>
<evidence type="ECO:0000313" key="2">
    <source>
        <dbReference type="EMBL" id="GJS86928.1"/>
    </source>
</evidence>
<name>A0ABQ4ZDC6_9ASTR</name>
<sequence>MIANVILKEVGRPRKKRKRSKNDDEPFVKDGKLRRKGRTITCQSCGNTRHNKETCKEQGGNNAEVSGLSTAGEGGAGGPGGAGVASQGSSHSRWTKRRVQIERISSQKRTLTQPVSQSSTSSQVPMSEKRNADGKEMGDGVPTQSSAAGGASEWYFL</sequence>
<proteinExistence type="predicted"/>
<reference evidence="2" key="2">
    <citation type="submission" date="2022-01" db="EMBL/GenBank/DDBJ databases">
        <authorList>
            <person name="Yamashiro T."/>
            <person name="Shiraishi A."/>
            <person name="Satake H."/>
            <person name="Nakayama K."/>
        </authorList>
    </citation>
    <scope>NUCLEOTIDE SEQUENCE</scope>
</reference>
<dbReference type="EMBL" id="BQNB010011157">
    <property type="protein sequence ID" value="GJS86928.1"/>
    <property type="molecule type" value="Genomic_DNA"/>
</dbReference>
<organism evidence="2 3">
    <name type="scientific">Tanacetum coccineum</name>
    <dbReference type="NCBI Taxonomy" id="301880"/>
    <lineage>
        <taxon>Eukaryota</taxon>
        <taxon>Viridiplantae</taxon>
        <taxon>Streptophyta</taxon>
        <taxon>Embryophyta</taxon>
        <taxon>Tracheophyta</taxon>
        <taxon>Spermatophyta</taxon>
        <taxon>Magnoliopsida</taxon>
        <taxon>eudicotyledons</taxon>
        <taxon>Gunneridae</taxon>
        <taxon>Pentapetalae</taxon>
        <taxon>asterids</taxon>
        <taxon>campanulids</taxon>
        <taxon>Asterales</taxon>
        <taxon>Asteraceae</taxon>
        <taxon>Asteroideae</taxon>
        <taxon>Anthemideae</taxon>
        <taxon>Anthemidinae</taxon>
        <taxon>Tanacetum</taxon>
    </lineage>
</organism>
<comment type="caution">
    <text evidence="2">The sequence shown here is derived from an EMBL/GenBank/DDBJ whole genome shotgun (WGS) entry which is preliminary data.</text>
</comment>
<accession>A0ABQ4ZDC6</accession>
<gene>
    <name evidence="2" type="ORF">Tco_0769564</name>
</gene>
<feature type="compositionally biased region" description="Gly residues" evidence="1">
    <location>
        <begin position="72"/>
        <end position="83"/>
    </location>
</feature>
<protein>
    <submittedName>
        <fullName evidence="2">Uncharacterized protein</fullName>
    </submittedName>
</protein>
<dbReference type="Proteomes" id="UP001151760">
    <property type="component" value="Unassembled WGS sequence"/>
</dbReference>